<dbReference type="EMBL" id="JBHSJG010000026">
    <property type="protein sequence ID" value="MFC4987447.1"/>
    <property type="molecule type" value="Genomic_DNA"/>
</dbReference>
<protein>
    <recommendedName>
        <fullName evidence="3">Carboxypeptidase regulatory-like domain-containing protein</fullName>
    </recommendedName>
</protein>
<dbReference type="RefSeq" id="WP_224828814.1">
    <property type="nucleotide sequence ID" value="NZ_JAIVEF010000011.1"/>
</dbReference>
<evidence type="ECO:0000313" key="1">
    <source>
        <dbReference type="EMBL" id="MFC4987447.1"/>
    </source>
</evidence>
<dbReference type="SUPFAM" id="SSF49373">
    <property type="entry name" value="Invasin/intimin cell-adhesion fragments"/>
    <property type="match status" value="1"/>
</dbReference>
<dbReference type="InterPro" id="IPR013783">
    <property type="entry name" value="Ig-like_fold"/>
</dbReference>
<keyword evidence="2" id="KW-1185">Reference proteome</keyword>
<accession>A0ABD5QCM2</accession>
<dbReference type="AlphaFoldDB" id="A0ABD5QCM2"/>
<dbReference type="Proteomes" id="UP001595925">
    <property type="component" value="Unassembled WGS sequence"/>
</dbReference>
<comment type="caution">
    <text evidence="1">The sequence shown here is derived from an EMBL/GenBank/DDBJ whole genome shotgun (WGS) entry which is preliminary data.</text>
</comment>
<dbReference type="Gene3D" id="2.60.40.10">
    <property type="entry name" value="Immunoglobulins"/>
    <property type="match status" value="1"/>
</dbReference>
<evidence type="ECO:0000313" key="2">
    <source>
        <dbReference type="Proteomes" id="UP001595925"/>
    </source>
</evidence>
<sequence length="151" mass="15842">MRDSSEGGLRRVVVRARLVRPRRRRARVVLIAVLVCLLLLSLGIAGACVSKSPVDVTVTDDEGEPVEGEDVTLVDPRTGETVGEAVTDSDGVVSIPADHGPVEVVVGDTTERITVPAQTDVGVTVVAPGLEQTRALAVRSPSLLVDRSVDS</sequence>
<evidence type="ECO:0008006" key="3">
    <source>
        <dbReference type="Google" id="ProtNLM"/>
    </source>
</evidence>
<gene>
    <name evidence="1" type="ORF">ACFPFO_06670</name>
</gene>
<reference evidence="1 2" key="1">
    <citation type="journal article" date="2019" name="Int. J. Syst. Evol. Microbiol.">
        <title>The Global Catalogue of Microorganisms (GCM) 10K type strain sequencing project: providing services to taxonomists for standard genome sequencing and annotation.</title>
        <authorList>
            <consortium name="The Broad Institute Genomics Platform"/>
            <consortium name="The Broad Institute Genome Sequencing Center for Infectious Disease"/>
            <person name="Wu L."/>
            <person name="Ma J."/>
        </authorList>
    </citation>
    <scope>NUCLEOTIDE SEQUENCE [LARGE SCALE GENOMIC DNA]</scope>
    <source>
        <strain evidence="1 2">CGMCC 1.15824</strain>
    </source>
</reference>
<dbReference type="InterPro" id="IPR008964">
    <property type="entry name" value="Invasin/intimin_cell_adhesion"/>
</dbReference>
<organism evidence="1 2">
    <name type="scientific">Saliphagus infecundisoli</name>
    <dbReference type="NCBI Taxonomy" id="1849069"/>
    <lineage>
        <taxon>Archaea</taxon>
        <taxon>Methanobacteriati</taxon>
        <taxon>Methanobacteriota</taxon>
        <taxon>Stenosarchaea group</taxon>
        <taxon>Halobacteria</taxon>
        <taxon>Halobacteriales</taxon>
        <taxon>Natrialbaceae</taxon>
        <taxon>Saliphagus</taxon>
    </lineage>
</organism>
<proteinExistence type="predicted"/>
<name>A0ABD5QCM2_9EURY</name>